<evidence type="ECO:0000259" key="1">
    <source>
        <dbReference type="Pfam" id="PF13349"/>
    </source>
</evidence>
<evidence type="ECO:0000313" key="2">
    <source>
        <dbReference type="EMBL" id="MBS9334481.1"/>
    </source>
</evidence>
<name>A0ABS5QNB0_9LACO</name>
<proteinExistence type="predicted"/>
<feature type="domain" description="DUF4097" evidence="1">
    <location>
        <begin position="65"/>
        <end position="211"/>
    </location>
</feature>
<dbReference type="PROSITE" id="PS51257">
    <property type="entry name" value="PROKAR_LIPOPROTEIN"/>
    <property type="match status" value="1"/>
</dbReference>
<dbReference type="RefSeq" id="WP_213819100.1">
    <property type="nucleotide sequence ID" value="NZ_JAAMFI010000001.1"/>
</dbReference>
<evidence type="ECO:0000313" key="3">
    <source>
        <dbReference type="Proteomes" id="UP001519418"/>
    </source>
</evidence>
<reference evidence="2 3" key="1">
    <citation type="submission" date="2020-02" db="EMBL/GenBank/DDBJ databases">
        <title>Fructobacillus sp. isolated from paper mulberry of Taiwan.</title>
        <authorList>
            <person name="Lin S.-T."/>
        </authorList>
    </citation>
    <scope>NUCLEOTIDE SEQUENCE [LARGE SCALE GENOMIC DNA]</scope>
    <source>
        <strain evidence="2 3">M1-10</strain>
    </source>
</reference>
<sequence>MNKKILVGLTFVLIGCVLMVTAFLQDGFPGPIYWNNGPVYLSAKDEKGEIDLTPDQITSGKQELSALDVSVKNADVLVKSGDHFAVVTDKAEKANLTVSSADGLVKITSDDKPNWTIGLNNLNSHKIVITVPEKTTLKKLALANINGDLTIQNQKVNQLLLDEENGDIRLSDSKVLLSGSVENRAGDTIVKRSTLPKLKTYSRYGDINVTNSYQNVPADQAVFSFRSSLGDISLT</sequence>
<dbReference type="Pfam" id="PF13349">
    <property type="entry name" value="DUF4097"/>
    <property type="match status" value="1"/>
</dbReference>
<dbReference type="Proteomes" id="UP001519418">
    <property type="component" value="Unassembled WGS sequence"/>
</dbReference>
<dbReference type="EMBL" id="JAAMFI010000001">
    <property type="protein sequence ID" value="MBS9334481.1"/>
    <property type="molecule type" value="Genomic_DNA"/>
</dbReference>
<dbReference type="InterPro" id="IPR025164">
    <property type="entry name" value="Toastrack_DUF4097"/>
</dbReference>
<organism evidence="2 3">
    <name type="scientific">Fructobacillus papyriferae</name>
    <dbReference type="NCBI Taxonomy" id="2713171"/>
    <lineage>
        <taxon>Bacteria</taxon>
        <taxon>Bacillati</taxon>
        <taxon>Bacillota</taxon>
        <taxon>Bacilli</taxon>
        <taxon>Lactobacillales</taxon>
        <taxon>Lactobacillaceae</taxon>
        <taxon>Fructobacillus</taxon>
    </lineage>
</organism>
<keyword evidence="3" id="KW-1185">Reference proteome</keyword>
<protein>
    <submittedName>
        <fullName evidence="2">DUF4097 domain-containing protein</fullName>
    </submittedName>
</protein>
<comment type="caution">
    <text evidence="2">The sequence shown here is derived from an EMBL/GenBank/DDBJ whole genome shotgun (WGS) entry which is preliminary data.</text>
</comment>
<gene>
    <name evidence="2" type="ORF">G6R27_00320</name>
</gene>
<accession>A0ABS5QNB0</accession>